<keyword evidence="2" id="KW-0808">Transferase</keyword>
<dbReference type="EMBL" id="CP047650">
    <property type="protein sequence ID" value="QHI98672.1"/>
    <property type="molecule type" value="Genomic_DNA"/>
</dbReference>
<evidence type="ECO:0000313" key="5">
    <source>
        <dbReference type="EMBL" id="QHI98672.1"/>
    </source>
</evidence>
<evidence type="ECO:0000256" key="2">
    <source>
        <dbReference type="ARBA" id="ARBA00022679"/>
    </source>
</evidence>
<dbReference type="InterPro" id="IPR012893">
    <property type="entry name" value="HipA-like_C"/>
</dbReference>
<protein>
    <submittedName>
        <fullName evidence="5">Type II toxin-antitoxin system HipA family toxin</fullName>
    </submittedName>
</protein>
<dbReference type="AlphaFoldDB" id="A0A857J6N3"/>
<organism evidence="5 6">
    <name type="scientific">Xylophilus rhododendri</name>
    <dbReference type="NCBI Taxonomy" id="2697032"/>
    <lineage>
        <taxon>Bacteria</taxon>
        <taxon>Pseudomonadati</taxon>
        <taxon>Pseudomonadota</taxon>
        <taxon>Betaproteobacteria</taxon>
        <taxon>Burkholderiales</taxon>
        <taxon>Xylophilus</taxon>
    </lineage>
</organism>
<accession>A0A857J6N3</accession>
<dbReference type="KEGG" id="xyk:GT347_12110"/>
<dbReference type="InterPro" id="IPR052028">
    <property type="entry name" value="HipA_Ser/Thr_kinase"/>
</dbReference>
<evidence type="ECO:0000256" key="3">
    <source>
        <dbReference type="ARBA" id="ARBA00022777"/>
    </source>
</evidence>
<dbReference type="GO" id="GO:0005829">
    <property type="term" value="C:cytosol"/>
    <property type="evidence" value="ECO:0007669"/>
    <property type="project" value="TreeGrafter"/>
</dbReference>
<gene>
    <name evidence="5" type="ORF">GT347_12110</name>
</gene>
<dbReference type="PANTHER" id="PTHR37419:SF8">
    <property type="entry name" value="TOXIN YJJJ"/>
    <property type="match status" value="1"/>
</dbReference>
<dbReference type="Gene3D" id="1.10.1070.20">
    <property type="match status" value="1"/>
</dbReference>
<evidence type="ECO:0000259" key="4">
    <source>
        <dbReference type="Pfam" id="PF07804"/>
    </source>
</evidence>
<proteinExistence type="inferred from homology"/>
<dbReference type="GO" id="GO:0004674">
    <property type="term" value="F:protein serine/threonine kinase activity"/>
    <property type="evidence" value="ECO:0007669"/>
    <property type="project" value="TreeGrafter"/>
</dbReference>
<dbReference type="Pfam" id="PF07804">
    <property type="entry name" value="HipA_C"/>
    <property type="match status" value="1"/>
</dbReference>
<name>A0A857J6N3_9BURK</name>
<sequence>MISDPASAERQVYVGLAWNDDRQEIPPVGLLKLLRQGVMESGEFAYGRRYLQRPDALALNPAWLPLQDAAFPLAPRRLRDGGALPLTLQDALPDSWGRRVLEARHGGPLDDIDALLLTNDDRVGAMVFSTRLPIQPCDPPGSLLALEAVAEASRQLEAGFEVTPAMQALLRGGASLGGARPKASFFHEGRRHIAKFASRADDCDMEVVEAATLSLAAECGIEVPAFVLQPLSRGHALLVRRFDREMSPQGERRLHYLSCSALLDVAYQSSGGSYVELAQTLRRLSFRPEHDLQELFRRLVFNLAVGNTDDHVKNHGMLQDHQGRWRLAPAFDMVPQFGGMAGYQELAILPGQRDARLALAREAAPHFGLNADRAEEIVSTTLATLARRAAAAVAERGGDEALARRMADFVARQAEAISA</sequence>
<dbReference type="PANTHER" id="PTHR37419">
    <property type="entry name" value="SERINE/THREONINE-PROTEIN KINASE TOXIN HIPA"/>
    <property type="match status" value="1"/>
</dbReference>
<evidence type="ECO:0000256" key="1">
    <source>
        <dbReference type="ARBA" id="ARBA00010164"/>
    </source>
</evidence>
<keyword evidence="6" id="KW-1185">Reference proteome</keyword>
<keyword evidence="3" id="KW-0418">Kinase</keyword>
<dbReference type="Proteomes" id="UP000464787">
    <property type="component" value="Chromosome"/>
</dbReference>
<evidence type="ECO:0000313" key="6">
    <source>
        <dbReference type="Proteomes" id="UP000464787"/>
    </source>
</evidence>
<feature type="domain" description="HipA-like C-terminal" evidence="4">
    <location>
        <begin position="175"/>
        <end position="385"/>
    </location>
</feature>
<comment type="similarity">
    <text evidence="1">Belongs to the HipA Ser/Thr kinase family.</text>
</comment>
<reference evidence="5 6" key="1">
    <citation type="submission" date="2020-01" db="EMBL/GenBank/DDBJ databases">
        <title>Genome sequencing of strain KACC 21265.</title>
        <authorList>
            <person name="Heo J."/>
            <person name="Kim S.-J."/>
            <person name="Kim J.-S."/>
            <person name="Hong S.-B."/>
            <person name="Kwon S.-W."/>
        </authorList>
    </citation>
    <scope>NUCLEOTIDE SEQUENCE [LARGE SCALE GENOMIC DNA]</scope>
    <source>
        <strain evidence="5 6">KACC 21265</strain>
    </source>
</reference>